<dbReference type="NCBIfam" id="NF038155">
    <property type="entry name" value="lanthi_I_FDLD"/>
    <property type="match status" value="1"/>
</dbReference>
<dbReference type="InterPro" id="IPR006079">
    <property type="entry name" value="Lantibiotic_typ-A_Bacillales"/>
</dbReference>
<reference evidence="6 7" key="1">
    <citation type="submission" date="2020-08" db="EMBL/GenBank/DDBJ databases">
        <title>Whole genome shotgun sequence of Actinoplanes ianthinogenes NBRC 13996.</title>
        <authorList>
            <person name="Komaki H."/>
            <person name="Tamura T."/>
        </authorList>
    </citation>
    <scope>NUCLEOTIDE SEQUENCE [LARGE SCALE GENOMIC DNA]</scope>
    <source>
        <strain evidence="6 7">NBRC 13996</strain>
    </source>
</reference>
<name>A0ABN6CF95_9ACTN</name>
<dbReference type="RefSeq" id="WP_212846509.1">
    <property type="nucleotide sequence ID" value="NZ_AP023356.1"/>
</dbReference>
<accession>A0ABN6CF95</accession>
<dbReference type="Proteomes" id="UP000676967">
    <property type="component" value="Chromosome"/>
</dbReference>
<gene>
    <name evidence="6" type="ORF">Aiant_48040</name>
</gene>
<evidence type="ECO:0000256" key="1">
    <source>
        <dbReference type="ARBA" id="ARBA00009379"/>
    </source>
</evidence>
<organism evidence="6 7">
    <name type="scientific">Actinoplanes ianthinogenes</name>
    <dbReference type="NCBI Taxonomy" id="122358"/>
    <lineage>
        <taxon>Bacteria</taxon>
        <taxon>Bacillati</taxon>
        <taxon>Actinomycetota</taxon>
        <taxon>Actinomycetes</taxon>
        <taxon>Micromonosporales</taxon>
        <taxon>Micromonosporaceae</taxon>
        <taxon>Actinoplanes</taxon>
    </lineage>
</organism>
<evidence type="ECO:0000256" key="5">
    <source>
        <dbReference type="ARBA" id="ARBA00023048"/>
    </source>
</evidence>
<evidence type="ECO:0000313" key="6">
    <source>
        <dbReference type="EMBL" id="BCJ44147.1"/>
    </source>
</evidence>
<protein>
    <submittedName>
        <fullName evidence="6">Uncharacterized protein</fullName>
    </submittedName>
</protein>
<keyword evidence="7" id="KW-1185">Reference proteome</keyword>
<evidence type="ECO:0000313" key="7">
    <source>
        <dbReference type="Proteomes" id="UP000676967"/>
    </source>
</evidence>
<sequence length="59" mass="6150">MSIDLITKPQTDITVDDLFDLDVDVNIEMTTASPMITSVSLCTPGCTSAGGGSQCSFCC</sequence>
<dbReference type="NCBIfam" id="TIGR03731">
    <property type="entry name" value="lantibio_gallid"/>
    <property type="match status" value="1"/>
</dbReference>
<evidence type="ECO:0000256" key="3">
    <source>
        <dbReference type="ARBA" id="ARBA00022789"/>
    </source>
</evidence>
<keyword evidence="5" id="KW-0078">Bacteriocin</keyword>
<dbReference type="Pfam" id="PF02052">
    <property type="entry name" value="Gallidermin"/>
    <property type="match status" value="1"/>
</dbReference>
<evidence type="ECO:0000256" key="4">
    <source>
        <dbReference type="ARBA" id="ARBA00023022"/>
    </source>
</evidence>
<proteinExistence type="inferred from homology"/>
<keyword evidence="3" id="KW-0425">Lantibiotic</keyword>
<comment type="similarity">
    <text evidence="1">Belongs to the type A lantibiotic family.</text>
</comment>
<keyword evidence="4" id="KW-0044">Antibiotic</keyword>
<dbReference type="EMBL" id="AP023356">
    <property type="protein sequence ID" value="BCJ44147.1"/>
    <property type="molecule type" value="Genomic_DNA"/>
</dbReference>
<keyword evidence="2" id="KW-0929">Antimicrobial</keyword>
<evidence type="ECO:0000256" key="2">
    <source>
        <dbReference type="ARBA" id="ARBA00022529"/>
    </source>
</evidence>